<sequence>MTNRSLAVLEPNLYGGVAYFYAEPNPALSEILIGPELHALTADYTARVVADYVTRVSGRSDPESPESLAGSVSAEVFIGGYKTDRWIGEIVVGVEYALADEFGRHDPAEGQNNSTYEGSGDLRGALYAVLPARI</sequence>
<dbReference type="KEGG" id="vg:63210762"/>
<dbReference type="EMBL" id="MT658803">
    <property type="protein sequence ID" value="QNJ56829.1"/>
    <property type="molecule type" value="Genomic_DNA"/>
</dbReference>
<dbReference type="GeneID" id="63210762"/>
<dbReference type="RefSeq" id="YP_010014080.1">
    <property type="nucleotide sequence ID" value="NC_053516.1"/>
</dbReference>
<reference evidence="1 2" key="1">
    <citation type="submission" date="2020-06" db="EMBL/GenBank/DDBJ databases">
        <authorList>
            <person name="Spencer C.E."/>
            <person name="Frederick G.D."/>
            <person name="Baliraine F.N."/>
            <person name="Favela G."/>
            <person name="Farmer V."/>
            <person name="Galindo A."/>
            <person name="Garlena R.A."/>
            <person name="Russell D.A."/>
            <person name="Pope W.H."/>
            <person name="Jacobs-Sera D."/>
            <person name="Hatfull G.F."/>
        </authorList>
    </citation>
    <scope>NUCLEOTIDE SEQUENCE [LARGE SCALE GENOMIC DNA]</scope>
</reference>
<dbReference type="Proteomes" id="UP000515841">
    <property type="component" value="Segment"/>
</dbReference>
<evidence type="ECO:0000313" key="2">
    <source>
        <dbReference type="Proteomes" id="UP000515841"/>
    </source>
</evidence>
<accession>A0A7G8LHV7</accession>
<proteinExistence type="predicted"/>
<keyword evidence="2" id="KW-1185">Reference proteome</keyword>
<gene>
    <name evidence="1" type="primary">19</name>
    <name evidence="1" type="ORF">SEA_REINDEER_19</name>
</gene>
<evidence type="ECO:0000313" key="1">
    <source>
        <dbReference type="EMBL" id="QNJ56829.1"/>
    </source>
</evidence>
<name>A0A7G8LHV7_9CAUD</name>
<organism evidence="1 2">
    <name type="scientific">Mycobacterium phage Reindeer</name>
    <dbReference type="NCBI Taxonomy" id="2762283"/>
    <lineage>
        <taxon>Viruses</taxon>
        <taxon>Duplodnaviria</taxon>
        <taxon>Heunggongvirae</taxon>
        <taxon>Uroviricota</taxon>
        <taxon>Caudoviricetes</taxon>
        <taxon>Vilmaviridae</taxon>
        <taxon>Mclasvirinae</taxon>
        <taxon>Bongovirus</taxon>
        <taxon>Bongovirus reindeer</taxon>
    </lineage>
</organism>
<protein>
    <submittedName>
        <fullName evidence="1">Uncharacterized protein</fullName>
    </submittedName>
</protein>